<keyword evidence="1" id="KW-1133">Transmembrane helix</keyword>
<proteinExistence type="predicted"/>
<comment type="caution">
    <text evidence="2">The sequence shown here is derived from an EMBL/GenBank/DDBJ whole genome shotgun (WGS) entry which is preliminary data.</text>
</comment>
<protein>
    <submittedName>
        <fullName evidence="2">Uncharacterized protein</fullName>
    </submittedName>
</protein>
<evidence type="ECO:0000313" key="2">
    <source>
        <dbReference type="EMBL" id="MEL0614121.1"/>
    </source>
</evidence>
<keyword evidence="3" id="KW-1185">Reference proteome</keyword>
<reference evidence="2 3" key="1">
    <citation type="submission" date="2024-02" db="EMBL/GenBank/DDBJ databases">
        <title>Bacteria isolated from the canopy kelp, Nereocystis luetkeana.</title>
        <authorList>
            <person name="Pfister C.A."/>
            <person name="Younker I.T."/>
            <person name="Light S.H."/>
        </authorList>
    </citation>
    <scope>NUCLEOTIDE SEQUENCE [LARGE SCALE GENOMIC DNA]</scope>
    <source>
        <strain evidence="2 3">TI.4.07</strain>
    </source>
</reference>
<gene>
    <name evidence="2" type="ORF">V6242_13280</name>
</gene>
<evidence type="ECO:0000256" key="1">
    <source>
        <dbReference type="SAM" id="Phobius"/>
    </source>
</evidence>
<accession>A0ABU9G6M3</accession>
<organism evidence="2 3">
    <name type="scientific">Marinomonas arenicola</name>
    <dbReference type="NCBI Taxonomy" id="569601"/>
    <lineage>
        <taxon>Bacteria</taxon>
        <taxon>Pseudomonadati</taxon>
        <taxon>Pseudomonadota</taxon>
        <taxon>Gammaproteobacteria</taxon>
        <taxon>Oceanospirillales</taxon>
        <taxon>Oceanospirillaceae</taxon>
        <taxon>Marinomonas</taxon>
    </lineage>
</organism>
<dbReference type="RefSeq" id="WP_341563155.1">
    <property type="nucleotide sequence ID" value="NZ_JBAKAQ010000002.1"/>
</dbReference>
<keyword evidence="1" id="KW-0472">Membrane</keyword>
<keyword evidence="1" id="KW-0812">Transmembrane</keyword>
<feature type="transmembrane region" description="Helical" evidence="1">
    <location>
        <begin position="9"/>
        <end position="27"/>
    </location>
</feature>
<name>A0ABU9G6M3_9GAMM</name>
<sequence length="161" mass="17901">MNTVRLKQIGFWSSFAVIIIVALTWGVDQILPQQRSSDIGQCDQTEHECIVSLPGEQMPATLSFDEGIHVDTSIPVSLSLPQDLANKTNSIRLTLSCKETYMGVSSIRLTQKPGPNVWQGNIRLPRADTEKVTWQVKATLIEGSGNEKDIWFEFDVDSAKP</sequence>
<evidence type="ECO:0000313" key="3">
    <source>
        <dbReference type="Proteomes" id="UP001379949"/>
    </source>
</evidence>
<dbReference type="Proteomes" id="UP001379949">
    <property type="component" value="Unassembled WGS sequence"/>
</dbReference>
<dbReference type="EMBL" id="JBAKAR010000011">
    <property type="protein sequence ID" value="MEL0614121.1"/>
    <property type="molecule type" value="Genomic_DNA"/>
</dbReference>